<evidence type="ECO:0000313" key="1">
    <source>
        <dbReference type="EMBL" id="OGZ95701.1"/>
    </source>
</evidence>
<dbReference type="Proteomes" id="UP000177152">
    <property type="component" value="Unassembled WGS sequence"/>
</dbReference>
<name>A0A1G2KB07_9BACT</name>
<comment type="caution">
    <text evidence="1">The sequence shown here is derived from an EMBL/GenBank/DDBJ whole genome shotgun (WGS) entry which is preliminary data.</text>
</comment>
<proteinExistence type="predicted"/>
<dbReference type="AlphaFoldDB" id="A0A1G2KB07"/>
<sequence length="115" mass="12671">MFKKLQTIVTNPWPISKTAIPTSDQMSVVCARFIFWGFPPAVIYKRAENNTIITPTGSPAALRKLTVFHKTFLISSAKIGFGVKNNPAAARVSEAPNKHITDIKKTNICLNMLLA</sequence>
<organism evidence="1 2">
    <name type="scientific">Candidatus Sungbacteria bacterium RIFCSPHIGHO2_01_FULL_47_32</name>
    <dbReference type="NCBI Taxonomy" id="1802264"/>
    <lineage>
        <taxon>Bacteria</taxon>
        <taxon>Candidatus Sungiibacteriota</taxon>
    </lineage>
</organism>
<protein>
    <submittedName>
        <fullName evidence="1">Uncharacterized protein</fullName>
    </submittedName>
</protein>
<evidence type="ECO:0000313" key="2">
    <source>
        <dbReference type="Proteomes" id="UP000177152"/>
    </source>
</evidence>
<reference evidence="1 2" key="1">
    <citation type="journal article" date="2016" name="Nat. Commun.">
        <title>Thousands of microbial genomes shed light on interconnected biogeochemical processes in an aquifer system.</title>
        <authorList>
            <person name="Anantharaman K."/>
            <person name="Brown C.T."/>
            <person name="Hug L.A."/>
            <person name="Sharon I."/>
            <person name="Castelle C.J."/>
            <person name="Probst A.J."/>
            <person name="Thomas B.C."/>
            <person name="Singh A."/>
            <person name="Wilkins M.J."/>
            <person name="Karaoz U."/>
            <person name="Brodie E.L."/>
            <person name="Williams K.H."/>
            <person name="Hubbard S.S."/>
            <person name="Banfield J.F."/>
        </authorList>
    </citation>
    <scope>NUCLEOTIDE SEQUENCE [LARGE SCALE GENOMIC DNA]</scope>
</reference>
<dbReference type="EMBL" id="MHQC01000006">
    <property type="protein sequence ID" value="OGZ95701.1"/>
    <property type="molecule type" value="Genomic_DNA"/>
</dbReference>
<gene>
    <name evidence="1" type="ORF">A2633_01845</name>
</gene>
<accession>A0A1G2KB07</accession>